<protein>
    <submittedName>
        <fullName evidence="1">Uncharacterized protein</fullName>
    </submittedName>
</protein>
<reference evidence="1" key="1">
    <citation type="submission" date="2018-06" db="EMBL/GenBank/DDBJ databases">
        <authorList>
            <person name="Zhirakovskaya E."/>
        </authorList>
    </citation>
    <scope>NUCLEOTIDE SEQUENCE</scope>
</reference>
<gene>
    <name evidence="1" type="ORF">MNBD_BACTEROID01-1758</name>
</gene>
<accession>A0A3B0TA92</accession>
<evidence type="ECO:0000313" key="1">
    <source>
        <dbReference type="EMBL" id="VAW13780.1"/>
    </source>
</evidence>
<sequence length="57" mass="6805">MRSIEDIITLILFYCKKLNSFYPSPITPKYMVVVNNQCNKRIGFIESIRKNWYKLAC</sequence>
<proteinExistence type="predicted"/>
<dbReference type="EMBL" id="UOEP01000027">
    <property type="protein sequence ID" value="VAW13780.1"/>
    <property type="molecule type" value="Genomic_DNA"/>
</dbReference>
<name>A0A3B0TA92_9ZZZZ</name>
<organism evidence="1">
    <name type="scientific">hydrothermal vent metagenome</name>
    <dbReference type="NCBI Taxonomy" id="652676"/>
    <lineage>
        <taxon>unclassified sequences</taxon>
        <taxon>metagenomes</taxon>
        <taxon>ecological metagenomes</taxon>
    </lineage>
</organism>
<dbReference type="AlphaFoldDB" id="A0A3B0TA92"/>